<dbReference type="Proteomes" id="UP000077248">
    <property type="component" value="Unassembled WGS sequence"/>
</dbReference>
<accession>A0A177DHD0</accession>
<dbReference type="GeneID" id="29113275"/>
<evidence type="ECO:0000313" key="2">
    <source>
        <dbReference type="Proteomes" id="UP000077248"/>
    </source>
</evidence>
<gene>
    <name evidence="1" type="ORF">CC77DRAFT_1051759</name>
</gene>
<evidence type="ECO:0000313" key="1">
    <source>
        <dbReference type="EMBL" id="OAG18661.1"/>
    </source>
</evidence>
<keyword evidence="2" id="KW-1185">Reference proteome</keyword>
<sequence>MAKLTDLSNEILLSIVAYFTSGDASDVGALLSLCRTSRTLVSVARPALYTCVQLAEPVADPLKSLKLFLETSIEYPELANKTRELILFNDRGIRYEWPDLGRDDTFMRLSTLIGGHDGEIEPELCYKPLALYVLARVPNVQHIHLEAQIEPPRALLKHMHEKRDADTSFLAKLKTFHLHKQYEKGPINLEDFIPFMHYPAFERFSTESDVSDIAGEHPATNTVTHTVAELFWSLGPLSIMKALLYACPRLTVFELVIPDGRRHDCMMWDVAYQPLVCPRDLVKALLENHRRTLETLHLDFRYYYDLGDPIFRQDLWETGVGPDDYIYPSFRDFEHLSRLTIEFEKLAKLGDLPLSLKLLKLQRCQFADLDATYLQDLARLKETWCPVIEHVEVSGLEVTDDAFVRIREHAIFLDLPIHVSTNGRHLLFQNVGYHLEIQRTEV</sequence>
<reference evidence="1 2" key="1">
    <citation type="submission" date="2016-05" db="EMBL/GenBank/DDBJ databases">
        <title>Comparative analysis of secretome profiles of manganese(II)-oxidizing ascomycete fungi.</title>
        <authorList>
            <consortium name="DOE Joint Genome Institute"/>
            <person name="Zeiner C.A."/>
            <person name="Purvine S.O."/>
            <person name="Zink E.M."/>
            <person name="Wu S."/>
            <person name="Pasa-Tolic L."/>
            <person name="Chaput D.L."/>
            <person name="Haridas S."/>
            <person name="Grigoriev I.V."/>
            <person name="Santelli C.M."/>
            <person name="Hansel C.M."/>
        </authorList>
    </citation>
    <scope>NUCLEOTIDE SEQUENCE [LARGE SCALE GENOMIC DNA]</scope>
    <source>
        <strain evidence="1 2">SRC1lrK2f</strain>
    </source>
</reference>
<dbReference type="VEuPathDB" id="FungiDB:CC77DRAFT_1051759"/>
<dbReference type="KEGG" id="aalt:CC77DRAFT_1051759"/>
<dbReference type="RefSeq" id="XP_018384082.1">
    <property type="nucleotide sequence ID" value="XM_018527681.1"/>
</dbReference>
<protein>
    <recommendedName>
        <fullName evidence="3">F-box domain-containing protein</fullName>
    </recommendedName>
</protein>
<evidence type="ECO:0008006" key="3">
    <source>
        <dbReference type="Google" id="ProtNLM"/>
    </source>
</evidence>
<dbReference type="AlphaFoldDB" id="A0A177DHD0"/>
<organism evidence="1 2">
    <name type="scientific">Alternaria alternata</name>
    <name type="common">Alternaria rot fungus</name>
    <name type="synonym">Torula alternata</name>
    <dbReference type="NCBI Taxonomy" id="5599"/>
    <lineage>
        <taxon>Eukaryota</taxon>
        <taxon>Fungi</taxon>
        <taxon>Dikarya</taxon>
        <taxon>Ascomycota</taxon>
        <taxon>Pezizomycotina</taxon>
        <taxon>Dothideomycetes</taxon>
        <taxon>Pleosporomycetidae</taxon>
        <taxon>Pleosporales</taxon>
        <taxon>Pleosporineae</taxon>
        <taxon>Pleosporaceae</taxon>
        <taxon>Alternaria</taxon>
        <taxon>Alternaria sect. Alternaria</taxon>
        <taxon>Alternaria alternata complex</taxon>
    </lineage>
</organism>
<proteinExistence type="predicted"/>
<dbReference type="EMBL" id="KV441483">
    <property type="protein sequence ID" value="OAG18661.1"/>
    <property type="molecule type" value="Genomic_DNA"/>
</dbReference>
<name>A0A177DHD0_ALTAL</name>